<reference evidence="1 2" key="1">
    <citation type="submission" date="2019-05" db="EMBL/GenBank/DDBJ databases">
        <title>Mikania micrantha, genome provides insights into the molecular mechanism of rapid growth.</title>
        <authorList>
            <person name="Liu B."/>
        </authorList>
    </citation>
    <scope>NUCLEOTIDE SEQUENCE [LARGE SCALE GENOMIC DNA]</scope>
    <source>
        <strain evidence="1">NLD-2019</strain>
        <tissue evidence="1">Leaf</tissue>
    </source>
</reference>
<evidence type="ECO:0000313" key="2">
    <source>
        <dbReference type="Proteomes" id="UP000326396"/>
    </source>
</evidence>
<evidence type="ECO:0000313" key="1">
    <source>
        <dbReference type="EMBL" id="KAD3068451.1"/>
    </source>
</evidence>
<comment type="caution">
    <text evidence="1">The sequence shown here is derived from an EMBL/GenBank/DDBJ whole genome shotgun (WGS) entry which is preliminary data.</text>
</comment>
<sequence>MNDPTTNPICRSCQNNPKPAVYASRMAGPCLGLGRVEWMSTGWMAAKWVKEIGKLWEYYNSSPPTPF</sequence>
<accession>A0A5N6M3Z6</accession>
<gene>
    <name evidence="1" type="ORF">E3N88_36331</name>
</gene>
<protein>
    <submittedName>
        <fullName evidence="1">Uncharacterized protein</fullName>
    </submittedName>
</protein>
<dbReference type="Proteomes" id="UP000326396">
    <property type="component" value="Linkage Group LG7"/>
</dbReference>
<name>A0A5N6M3Z6_9ASTR</name>
<dbReference type="AlphaFoldDB" id="A0A5N6M3Z6"/>
<proteinExistence type="predicted"/>
<keyword evidence="2" id="KW-1185">Reference proteome</keyword>
<dbReference type="EMBL" id="SZYD01000017">
    <property type="protein sequence ID" value="KAD3068451.1"/>
    <property type="molecule type" value="Genomic_DNA"/>
</dbReference>
<organism evidence="1 2">
    <name type="scientific">Mikania micrantha</name>
    <name type="common">bitter vine</name>
    <dbReference type="NCBI Taxonomy" id="192012"/>
    <lineage>
        <taxon>Eukaryota</taxon>
        <taxon>Viridiplantae</taxon>
        <taxon>Streptophyta</taxon>
        <taxon>Embryophyta</taxon>
        <taxon>Tracheophyta</taxon>
        <taxon>Spermatophyta</taxon>
        <taxon>Magnoliopsida</taxon>
        <taxon>eudicotyledons</taxon>
        <taxon>Gunneridae</taxon>
        <taxon>Pentapetalae</taxon>
        <taxon>asterids</taxon>
        <taxon>campanulids</taxon>
        <taxon>Asterales</taxon>
        <taxon>Asteraceae</taxon>
        <taxon>Asteroideae</taxon>
        <taxon>Heliantheae alliance</taxon>
        <taxon>Eupatorieae</taxon>
        <taxon>Mikania</taxon>
    </lineage>
</organism>